<evidence type="ECO:0000313" key="5">
    <source>
        <dbReference type="EMBL" id="OMP66721.1"/>
    </source>
</evidence>
<dbReference type="AlphaFoldDB" id="A0A1V2A6T9"/>
<evidence type="ECO:0000259" key="4">
    <source>
        <dbReference type="PROSITE" id="PS51266"/>
    </source>
</evidence>
<dbReference type="SUPFAM" id="SSF161219">
    <property type="entry name" value="CHY zinc finger-like"/>
    <property type="match status" value="1"/>
</dbReference>
<keyword evidence="6" id="KW-1185">Reference proteome</keyword>
<dbReference type="OrthoDB" id="882119at2"/>
<accession>A0A1V2A6T9</accession>
<keyword evidence="1" id="KW-0479">Metal-binding</keyword>
<evidence type="ECO:0000313" key="6">
    <source>
        <dbReference type="Proteomes" id="UP000188613"/>
    </source>
</evidence>
<organism evidence="5 6">
    <name type="scientific">Domibacillus epiphyticus</name>
    <dbReference type="NCBI Taxonomy" id="1714355"/>
    <lineage>
        <taxon>Bacteria</taxon>
        <taxon>Bacillati</taxon>
        <taxon>Bacillota</taxon>
        <taxon>Bacilli</taxon>
        <taxon>Bacillales</taxon>
        <taxon>Bacillaceae</taxon>
        <taxon>Domibacillus</taxon>
    </lineage>
</organism>
<keyword evidence="2" id="KW-0863">Zinc-finger</keyword>
<evidence type="ECO:0000256" key="2">
    <source>
        <dbReference type="ARBA" id="ARBA00022771"/>
    </source>
</evidence>
<dbReference type="GO" id="GO:0008270">
    <property type="term" value="F:zinc ion binding"/>
    <property type="evidence" value="ECO:0007669"/>
    <property type="project" value="UniProtKB-KW"/>
</dbReference>
<feature type="domain" description="CHY-type" evidence="4">
    <location>
        <begin position="11"/>
        <end position="92"/>
    </location>
</feature>
<dbReference type="Pfam" id="PF05495">
    <property type="entry name" value="zf-CHY"/>
    <property type="match status" value="1"/>
</dbReference>
<reference evidence="5 6" key="1">
    <citation type="submission" date="2016-12" db="EMBL/GenBank/DDBJ databases">
        <title>Domibacillus sp. SAB 38T whole genome sequencing.</title>
        <authorList>
            <person name="Verma A."/>
            <person name="Ojha A.K."/>
            <person name="Krishnamurthi S."/>
        </authorList>
    </citation>
    <scope>NUCLEOTIDE SEQUENCE [LARGE SCALE GENOMIC DNA]</scope>
    <source>
        <strain evidence="5 6">SAB 38</strain>
    </source>
</reference>
<name>A0A1V2A6T9_9BACI</name>
<dbReference type="InterPro" id="IPR008913">
    <property type="entry name" value="Znf_CHY"/>
</dbReference>
<dbReference type="Proteomes" id="UP000188613">
    <property type="component" value="Unassembled WGS sequence"/>
</dbReference>
<dbReference type="InterPro" id="IPR016694">
    <property type="entry name" value="UCP017292"/>
</dbReference>
<comment type="caution">
    <text evidence="5">The sequence shown here is derived from an EMBL/GenBank/DDBJ whole genome shotgun (WGS) entry which is preliminary data.</text>
</comment>
<keyword evidence="3" id="KW-0862">Zinc</keyword>
<sequence length="108" mass="12364">MIKGQNVRGSVLDDETRCAHYHKEIDRIAIKFYCCQTYYPCHSCHEEDGCGSAKVWPKERFDEKAVLCGGCGHELTVQEYLDCQSKCPNCSTSFNPGCSLHKHFYFET</sequence>
<dbReference type="EMBL" id="MSFI01000019">
    <property type="protein sequence ID" value="OMP66721.1"/>
    <property type="molecule type" value="Genomic_DNA"/>
</dbReference>
<proteinExistence type="predicted"/>
<dbReference type="InterPro" id="IPR037274">
    <property type="entry name" value="Znf_CHY_sf"/>
</dbReference>
<dbReference type="PIRSF" id="PIRSF017292">
    <property type="entry name" value="UCP017292_Znf_CHY"/>
    <property type="match status" value="1"/>
</dbReference>
<dbReference type="STRING" id="1714355.BTO28_11510"/>
<dbReference type="PROSITE" id="PS51266">
    <property type="entry name" value="ZF_CHY"/>
    <property type="match status" value="1"/>
</dbReference>
<evidence type="ECO:0000256" key="3">
    <source>
        <dbReference type="ARBA" id="ARBA00022833"/>
    </source>
</evidence>
<gene>
    <name evidence="5" type="ORF">BTO28_11510</name>
</gene>
<evidence type="ECO:0000256" key="1">
    <source>
        <dbReference type="ARBA" id="ARBA00022723"/>
    </source>
</evidence>
<protein>
    <recommendedName>
        <fullName evidence="4">CHY-type domain-containing protein</fullName>
    </recommendedName>
</protein>